<evidence type="ECO:0000256" key="7">
    <source>
        <dbReference type="PROSITE-ProRule" id="PRU00042"/>
    </source>
</evidence>
<evidence type="ECO:0000256" key="5">
    <source>
        <dbReference type="ARBA" id="ARBA00022833"/>
    </source>
</evidence>
<feature type="compositionally biased region" description="Basic and acidic residues" evidence="8">
    <location>
        <begin position="439"/>
        <end position="450"/>
    </location>
</feature>
<evidence type="ECO:0000256" key="8">
    <source>
        <dbReference type="SAM" id="MobiDB-lite"/>
    </source>
</evidence>
<dbReference type="InterPro" id="IPR036236">
    <property type="entry name" value="Znf_C2H2_sf"/>
</dbReference>
<keyword evidence="11" id="KW-1185">Reference proteome</keyword>
<keyword evidence="6" id="KW-0539">Nucleus</keyword>
<reference evidence="10 11" key="1">
    <citation type="submission" date="2016-03" db="EMBL/GenBank/DDBJ databases">
        <authorList>
            <person name="Ploux O."/>
        </authorList>
    </citation>
    <scope>NUCLEOTIDE SEQUENCE [LARGE SCALE GENOMIC DNA]</scope>
    <source>
        <strain evidence="10 11">UAMH 11012</strain>
    </source>
</reference>
<evidence type="ECO:0000313" key="10">
    <source>
        <dbReference type="EMBL" id="CZR65977.1"/>
    </source>
</evidence>
<dbReference type="GO" id="GO:0000978">
    <property type="term" value="F:RNA polymerase II cis-regulatory region sequence-specific DNA binding"/>
    <property type="evidence" value="ECO:0007669"/>
    <property type="project" value="InterPro"/>
</dbReference>
<dbReference type="Gene3D" id="3.30.160.60">
    <property type="entry name" value="Classic Zinc Finger"/>
    <property type="match status" value="2"/>
</dbReference>
<dbReference type="Proteomes" id="UP000184330">
    <property type="component" value="Unassembled WGS sequence"/>
</dbReference>
<dbReference type="PANTHER" id="PTHR40626">
    <property type="entry name" value="MIP31509P"/>
    <property type="match status" value="1"/>
</dbReference>
<organism evidence="10 11">
    <name type="scientific">Phialocephala subalpina</name>
    <dbReference type="NCBI Taxonomy" id="576137"/>
    <lineage>
        <taxon>Eukaryota</taxon>
        <taxon>Fungi</taxon>
        <taxon>Dikarya</taxon>
        <taxon>Ascomycota</taxon>
        <taxon>Pezizomycotina</taxon>
        <taxon>Leotiomycetes</taxon>
        <taxon>Helotiales</taxon>
        <taxon>Mollisiaceae</taxon>
        <taxon>Phialocephala</taxon>
        <taxon>Phialocephala fortinii species complex</taxon>
    </lineage>
</organism>
<comment type="subcellular location">
    <subcellularLocation>
        <location evidence="1">Nucleus</location>
    </subcellularLocation>
</comment>
<feature type="domain" description="C2H2-type" evidence="9">
    <location>
        <begin position="380"/>
        <end position="403"/>
    </location>
</feature>
<dbReference type="GO" id="GO:0000981">
    <property type="term" value="F:DNA-binding transcription factor activity, RNA polymerase II-specific"/>
    <property type="evidence" value="ECO:0007669"/>
    <property type="project" value="InterPro"/>
</dbReference>
<dbReference type="GO" id="GO:0005634">
    <property type="term" value="C:nucleus"/>
    <property type="evidence" value="ECO:0007669"/>
    <property type="project" value="UniProtKB-SubCell"/>
</dbReference>
<dbReference type="InterPro" id="IPR013087">
    <property type="entry name" value="Znf_C2H2_type"/>
</dbReference>
<keyword evidence="5" id="KW-0862">Zinc</keyword>
<dbReference type="GO" id="GO:0000785">
    <property type="term" value="C:chromatin"/>
    <property type="evidence" value="ECO:0007669"/>
    <property type="project" value="TreeGrafter"/>
</dbReference>
<feature type="domain" description="C2H2-type" evidence="9">
    <location>
        <begin position="349"/>
        <end position="378"/>
    </location>
</feature>
<dbReference type="STRING" id="576137.A0A1L7XM05"/>
<name>A0A1L7XM05_9HELO</name>
<evidence type="ECO:0000256" key="6">
    <source>
        <dbReference type="ARBA" id="ARBA00023242"/>
    </source>
</evidence>
<dbReference type="PROSITE" id="PS50157">
    <property type="entry name" value="ZINC_FINGER_C2H2_2"/>
    <property type="match status" value="2"/>
</dbReference>
<feature type="region of interest" description="Disordered" evidence="8">
    <location>
        <begin position="238"/>
        <end position="273"/>
    </location>
</feature>
<dbReference type="PROSITE" id="PS00028">
    <property type="entry name" value="ZINC_FINGER_C2H2_1"/>
    <property type="match status" value="2"/>
</dbReference>
<feature type="compositionally biased region" description="Low complexity" evidence="8">
    <location>
        <begin position="41"/>
        <end position="59"/>
    </location>
</feature>
<accession>A0A1L7XM05</accession>
<feature type="region of interest" description="Disordered" evidence="8">
    <location>
        <begin position="41"/>
        <end position="72"/>
    </location>
</feature>
<dbReference type="OrthoDB" id="654211at2759"/>
<evidence type="ECO:0000256" key="2">
    <source>
        <dbReference type="ARBA" id="ARBA00022723"/>
    </source>
</evidence>
<feature type="region of interest" description="Disordered" evidence="8">
    <location>
        <begin position="427"/>
        <end position="465"/>
    </location>
</feature>
<evidence type="ECO:0000256" key="4">
    <source>
        <dbReference type="ARBA" id="ARBA00022771"/>
    </source>
</evidence>
<evidence type="ECO:0000256" key="3">
    <source>
        <dbReference type="ARBA" id="ARBA00022737"/>
    </source>
</evidence>
<dbReference type="GO" id="GO:0008270">
    <property type="term" value="F:zinc ion binding"/>
    <property type="evidence" value="ECO:0007669"/>
    <property type="project" value="UniProtKB-KW"/>
</dbReference>
<keyword evidence="2" id="KW-0479">Metal-binding</keyword>
<sequence>MFANHHVQYISNDESIDGSFSICPSSSSSFSSDASSSPWESEMVMLAPSSTPRRGSPSSVKLERTPSQTSFASTPICSPNRYNFQTAFCPTMAQDMMSFTDPNFLYQDDDSLGPGSDSYVDYVHQLNSYNNSSTSLNIGANHGLPNVLVCDTFQANQSMSLEPPALDLDLYSPESGMSSSPTSEDFVIPSQTTFINAFDLQSPMAPVKSLHFDIAYDSPLSEFGSSFAVDGDSMHGSDTTQMPYYIPSDPTYSELKSSSTTPSRSSSLRHFVFRPPPSTAALQHIQDIKPEKLSRTRSYRDFKREEVYRDIRNSSSPQSASSASKLKRLKRESKDVFMGNIKIQRPARKECPYEGCTGKFQRQEHLKRHERTHLKDAEVYPCEFCPKTFGRSDNLKSHVWLHTLPDGAKKSRRTAYDANALAEYQRMDRKRKGGSSQEHYGDIKQEEGGKMTRTSTKLRTRISGY</sequence>
<evidence type="ECO:0000313" key="11">
    <source>
        <dbReference type="Proteomes" id="UP000184330"/>
    </source>
</evidence>
<dbReference type="AlphaFoldDB" id="A0A1L7XM05"/>
<dbReference type="Pfam" id="PF00096">
    <property type="entry name" value="zf-C2H2"/>
    <property type="match status" value="1"/>
</dbReference>
<protein>
    <recommendedName>
        <fullName evidence="9">C2H2-type domain-containing protein</fullName>
    </recommendedName>
</protein>
<keyword evidence="4 7" id="KW-0863">Zinc-finger</keyword>
<dbReference type="PANTHER" id="PTHR40626:SF11">
    <property type="entry name" value="ZINC FINGER PROTEIN YPR022C"/>
    <property type="match status" value="1"/>
</dbReference>
<evidence type="ECO:0000259" key="9">
    <source>
        <dbReference type="PROSITE" id="PS50157"/>
    </source>
</evidence>
<dbReference type="SUPFAM" id="SSF57667">
    <property type="entry name" value="beta-beta-alpha zinc fingers"/>
    <property type="match status" value="1"/>
</dbReference>
<keyword evidence="3" id="KW-0677">Repeat</keyword>
<feature type="compositionally biased region" description="Basic residues" evidence="8">
    <location>
        <begin position="456"/>
        <end position="465"/>
    </location>
</feature>
<evidence type="ECO:0000256" key="1">
    <source>
        <dbReference type="ARBA" id="ARBA00004123"/>
    </source>
</evidence>
<dbReference type="InterPro" id="IPR051059">
    <property type="entry name" value="VerF-like"/>
</dbReference>
<proteinExistence type="predicted"/>
<dbReference type="EMBL" id="FJOG01000034">
    <property type="protein sequence ID" value="CZR65977.1"/>
    <property type="molecule type" value="Genomic_DNA"/>
</dbReference>
<dbReference type="SMART" id="SM00355">
    <property type="entry name" value="ZnF_C2H2"/>
    <property type="match status" value="2"/>
</dbReference>
<feature type="compositionally biased region" description="Low complexity" evidence="8">
    <location>
        <begin position="253"/>
        <end position="269"/>
    </location>
</feature>
<gene>
    <name evidence="10" type="ORF">PAC_15877</name>
</gene>